<protein>
    <submittedName>
        <fullName evidence="6">Uncharacterized protein</fullName>
    </submittedName>
</protein>
<dbReference type="OrthoDB" id="371333at2"/>
<feature type="transmembrane region" description="Helical" evidence="5">
    <location>
        <begin position="201"/>
        <end position="227"/>
    </location>
</feature>
<organism evidence="6 7">
    <name type="scientific">Anaeromicrobium sediminis</name>
    <dbReference type="NCBI Taxonomy" id="1478221"/>
    <lineage>
        <taxon>Bacteria</taxon>
        <taxon>Bacillati</taxon>
        <taxon>Bacillota</taxon>
        <taxon>Clostridia</taxon>
        <taxon>Peptostreptococcales</taxon>
        <taxon>Thermotaleaceae</taxon>
        <taxon>Anaeromicrobium</taxon>
    </lineage>
</organism>
<dbReference type="AlphaFoldDB" id="A0A267MKT0"/>
<comment type="caution">
    <text evidence="6">The sequence shown here is derived from an EMBL/GenBank/DDBJ whole genome shotgun (WGS) entry which is preliminary data.</text>
</comment>
<evidence type="ECO:0000256" key="1">
    <source>
        <dbReference type="ARBA" id="ARBA00004141"/>
    </source>
</evidence>
<feature type="transmembrane region" description="Helical" evidence="5">
    <location>
        <begin position="21"/>
        <end position="38"/>
    </location>
</feature>
<proteinExistence type="predicted"/>
<gene>
    <name evidence="6" type="ORF">CCE28_11060</name>
</gene>
<keyword evidence="2 5" id="KW-0812">Transmembrane</keyword>
<dbReference type="InterPro" id="IPR052556">
    <property type="entry name" value="PolySynth_Transporter"/>
</dbReference>
<dbReference type="PANTHER" id="PTHR43424:SF1">
    <property type="entry name" value="LOCUS PUTATIVE PROTEIN 1-RELATED"/>
    <property type="match status" value="1"/>
</dbReference>
<feature type="transmembrane region" description="Helical" evidence="5">
    <location>
        <begin position="346"/>
        <end position="367"/>
    </location>
</feature>
<accession>A0A267MKT0</accession>
<dbReference type="EMBL" id="NIBG01000008">
    <property type="protein sequence ID" value="PAB59390.1"/>
    <property type="molecule type" value="Genomic_DNA"/>
</dbReference>
<sequence>MMFNFKGGIFVRLNNIYAISAIKKLWSIIFGFGATVLITRYLGPTLKGEYSYILNIVSIVFVILNLGIANIYPNYRRKHSELYLSTFLSLIITIFLFLIFIYFICLVFVEDFTIRSILLLSIICVLSFQLNYINLVENIKVNAISYIVSSAFNFILSLIVFWVFDKHLIIALCIFGIKEIIIIVFNLISLKDKFDFKKVDIKLWLTLISKGSIPMLTTLLVTLNYRADIVILNKLNVEYFLIGIYATGLAVAEYTWIVPDIFKDVLINKTAKSDSIESLTFSIRASTSILCVIYIGFLFLGKFFISTVFGMEFILSYPITMIIYFGTFSMVYTKLLGTIYIASGKWFFYFVVLLTSVIVNIFCNFLTIPLFGIYGAALSSIISYFLAGVSFLIKFKKDYNVNVNQLLLLNKEDFLKIIKLLKKGLVI</sequence>
<keyword evidence="4 5" id="KW-0472">Membrane</keyword>
<feature type="transmembrane region" description="Helical" evidence="5">
    <location>
        <begin position="373"/>
        <end position="393"/>
    </location>
</feature>
<feature type="transmembrane region" description="Helical" evidence="5">
    <location>
        <begin position="84"/>
        <end position="109"/>
    </location>
</feature>
<dbReference type="GO" id="GO:0016020">
    <property type="term" value="C:membrane"/>
    <property type="evidence" value="ECO:0007669"/>
    <property type="project" value="UniProtKB-SubCell"/>
</dbReference>
<dbReference type="InterPro" id="IPR002797">
    <property type="entry name" value="Polysacc_synth"/>
</dbReference>
<keyword evidence="3 5" id="KW-1133">Transmembrane helix</keyword>
<feature type="transmembrane region" description="Helical" evidence="5">
    <location>
        <begin position="169"/>
        <end position="189"/>
    </location>
</feature>
<feature type="transmembrane region" description="Helical" evidence="5">
    <location>
        <begin position="50"/>
        <end position="72"/>
    </location>
</feature>
<evidence type="ECO:0000256" key="2">
    <source>
        <dbReference type="ARBA" id="ARBA00022692"/>
    </source>
</evidence>
<evidence type="ECO:0000256" key="3">
    <source>
        <dbReference type="ARBA" id="ARBA00022989"/>
    </source>
</evidence>
<keyword evidence="7" id="KW-1185">Reference proteome</keyword>
<evidence type="ECO:0000256" key="4">
    <source>
        <dbReference type="ARBA" id="ARBA00023136"/>
    </source>
</evidence>
<feature type="transmembrane region" description="Helical" evidence="5">
    <location>
        <begin position="143"/>
        <end position="163"/>
    </location>
</feature>
<dbReference type="Proteomes" id="UP000216024">
    <property type="component" value="Unassembled WGS sequence"/>
</dbReference>
<feature type="transmembrane region" description="Helical" evidence="5">
    <location>
        <begin position="115"/>
        <end position="136"/>
    </location>
</feature>
<name>A0A267MKT0_9FIRM</name>
<dbReference type="PANTHER" id="PTHR43424">
    <property type="entry name" value="LOCUS PUTATIVE PROTEIN 1-RELATED"/>
    <property type="match status" value="1"/>
</dbReference>
<evidence type="ECO:0000256" key="5">
    <source>
        <dbReference type="SAM" id="Phobius"/>
    </source>
</evidence>
<feature type="transmembrane region" description="Helical" evidence="5">
    <location>
        <begin position="239"/>
        <end position="258"/>
    </location>
</feature>
<reference evidence="6 7" key="1">
    <citation type="submission" date="2017-06" db="EMBL/GenBank/DDBJ databases">
        <title>Draft genome sequence of anaerobic fermentative bacterium Anaeromicrobium sediminis DY2726D isolated from West Pacific Ocean sediments.</title>
        <authorList>
            <person name="Zeng X."/>
        </authorList>
    </citation>
    <scope>NUCLEOTIDE SEQUENCE [LARGE SCALE GENOMIC DNA]</scope>
    <source>
        <strain evidence="6 7">DY2726D</strain>
    </source>
</reference>
<evidence type="ECO:0000313" key="6">
    <source>
        <dbReference type="EMBL" id="PAB59390.1"/>
    </source>
</evidence>
<comment type="subcellular location">
    <subcellularLocation>
        <location evidence="1">Membrane</location>
        <topology evidence="1">Multi-pass membrane protein</topology>
    </subcellularLocation>
</comment>
<dbReference type="Pfam" id="PF01943">
    <property type="entry name" value="Polysacc_synt"/>
    <property type="match status" value="1"/>
</dbReference>
<evidence type="ECO:0000313" key="7">
    <source>
        <dbReference type="Proteomes" id="UP000216024"/>
    </source>
</evidence>